<dbReference type="PANTHER" id="PTHR45808">
    <property type="entry name" value="RHO GTPASE-ACTIVATING PROTEIN 68F"/>
    <property type="match status" value="1"/>
</dbReference>
<proteinExistence type="predicted"/>
<dbReference type="SUPFAM" id="SSF48350">
    <property type="entry name" value="GTPase activation domain, GAP"/>
    <property type="match status" value="1"/>
</dbReference>
<accession>A0A5C3LPP4</accession>
<feature type="region of interest" description="Disordered" evidence="1">
    <location>
        <begin position="579"/>
        <end position="635"/>
    </location>
</feature>
<dbReference type="InterPro" id="IPR008936">
    <property type="entry name" value="Rho_GTPase_activation_prot"/>
</dbReference>
<dbReference type="EMBL" id="ML213628">
    <property type="protein sequence ID" value="TFK34785.1"/>
    <property type="molecule type" value="Genomic_DNA"/>
</dbReference>
<dbReference type="InterPro" id="IPR001251">
    <property type="entry name" value="CRAL-TRIO_dom"/>
</dbReference>
<dbReference type="Pfam" id="PF13716">
    <property type="entry name" value="CRAL_TRIO_2"/>
    <property type="match status" value="1"/>
</dbReference>
<organism evidence="5 6">
    <name type="scientific">Crucibulum laeve</name>
    <dbReference type="NCBI Taxonomy" id="68775"/>
    <lineage>
        <taxon>Eukaryota</taxon>
        <taxon>Fungi</taxon>
        <taxon>Dikarya</taxon>
        <taxon>Basidiomycota</taxon>
        <taxon>Agaricomycotina</taxon>
        <taxon>Agaricomycetes</taxon>
        <taxon>Agaricomycetidae</taxon>
        <taxon>Agaricales</taxon>
        <taxon>Agaricineae</taxon>
        <taxon>Nidulariaceae</taxon>
        <taxon>Crucibulum</taxon>
    </lineage>
</organism>
<sequence length="635" mass="69050">MPPNPLNLKQRLTALSLAPSSPSSPHGTPLSPSGMKRKFFNPPWTKRQQEPTSNIEYGEVEMVQEVMGRMIFQAGVDFETRPMVVVNASALPDPQGVSYDLLLSRILAYLNLYVESDYTVVFFAAGGRHTPGWNWVWKAYRSLSRKYRKNLKQLYIVHSSFFSKMLFSLAGAIISPKFFRKLVYISTLSELAEHIPLTQIDIPPAVYQENLKYESKITLPVPMRSSIFGVPLEDLMGYEGEKGGVPRVVRDAIQFLRESGMEEEGLFRRSPHSAMLRAAQEAYDRGNVVSLNTFGDLHLAAVLLKKYLRDLPKPIFSENMYPVIRRCPAPTSDPNDMAGVVYIRETLLPELAPCAYILLSHVLHLMHEVSLRAASNRMDAHNLAVVLCPNLVKGTNPARDVMMCAVPGGPALFQPQSSPFGTPPPSSSSPQVEGRTTLGLIIKLCIQRYYEIFDEVWDRTEAVPQQDGAVSSESSSLSGGQRRASVVRSDDDSEDIDDTMLVMPIGPSHRSNNSIQHGISGGRPPSAWGGAAGASTPGGGSGVRSVHTVFGENTSVKGGVPGFSYPTMGKAKSMISIEKGSGTTHGRKGSISVGRGTTRKSTGAGVEAMGVTAEGFFSPPSNAPPVPSRRGNGLS</sequence>
<feature type="domain" description="Rho-GAP" evidence="4">
    <location>
        <begin position="230"/>
        <end position="453"/>
    </location>
</feature>
<dbReference type="PROSITE" id="PS50238">
    <property type="entry name" value="RHOGAP"/>
    <property type="match status" value="1"/>
</dbReference>
<dbReference type="SUPFAM" id="SSF52087">
    <property type="entry name" value="CRAL/TRIO domain"/>
    <property type="match status" value="1"/>
</dbReference>
<dbReference type="GO" id="GO:0007264">
    <property type="term" value="P:small GTPase-mediated signal transduction"/>
    <property type="evidence" value="ECO:0007669"/>
    <property type="project" value="TreeGrafter"/>
</dbReference>
<feature type="transmembrane region" description="Helical" evidence="2">
    <location>
        <begin position="154"/>
        <end position="174"/>
    </location>
</feature>
<protein>
    <submittedName>
        <fullName evidence="5">CDC42 rho GTPase-activating protein</fullName>
    </submittedName>
</protein>
<dbReference type="CDD" id="cd00159">
    <property type="entry name" value="RhoGAP"/>
    <property type="match status" value="1"/>
</dbReference>
<dbReference type="Pfam" id="PF00620">
    <property type="entry name" value="RhoGAP"/>
    <property type="match status" value="1"/>
</dbReference>
<dbReference type="SMART" id="SM00324">
    <property type="entry name" value="RhoGAP"/>
    <property type="match status" value="1"/>
</dbReference>
<evidence type="ECO:0000313" key="5">
    <source>
        <dbReference type="EMBL" id="TFK34785.1"/>
    </source>
</evidence>
<evidence type="ECO:0000256" key="1">
    <source>
        <dbReference type="SAM" id="MobiDB-lite"/>
    </source>
</evidence>
<evidence type="ECO:0000313" key="6">
    <source>
        <dbReference type="Proteomes" id="UP000308652"/>
    </source>
</evidence>
<feature type="domain" description="CRAL-TRIO" evidence="3">
    <location>
        <begin position="59"/>
        <end position="215"/>
    </location>
</feature>
<keyword evidence="2" id="KW-0812">Transmembrane</keyword>
<dbReference type="CDD" id="cd00170">
    <property type="entry name" value="SEC14"/>
    <property type="match status" value="1"/>
</dbReference>
<name>A0A5C3LPP4_9AGAR</name>
<dbReference type="Proteomes" id="UP000308652">
    <property type="component" value="Unassembled WGS sequence"/>
</dbReference>
<dbReference type="PROSITE" id="PS50191">
    <property type="entry name" value="CRAL_TRIO"/>
    <property type="match status" value="1"/>
</dbReference>
<keyword evidence="2" id="KW-0472">Membrane</keyword>
<evidence type="ECO:0000259" key="3">
    <source>
        <dbReference type="PROSITE" id="PS50191"/>
    </source>
</evidence>
<feature type="region of interest" description="Disordered" evidence="1">
    <location>
        <begin position="467"/>
        <end position="493"/>
    </location>
</feature>
<feature type="region of interest" description="Disordered" evidence="1">
    <location>
        <begin position="518"/>
        <end position="545"/>
    </location>
</feature>
<dbReference type="InterPro" id="IPR000198">
    <property type="entry name" value="RhoGAP_dom"/>
</dbReference>
<keyword evidence="6" id="KW-1185">Reference proteome</keyword>
<evidence type="ECO:0000256" key="2">
    <source>
        <dbReference type="SAM" id="Phobius"/>
    </source>
</evidence>
<dbReference type="Gene3D" id="1.10.555.10">
    <property type="entry name" value="Rho GTPase activation protein"/>
    <property type="match status" value="1"/>
</dbReference>
<dbReference type="PANTHER" id="PTHR45808:SF2">
    <property type="entry name" value="RHO GTPASE-ACTIVATING PROTEIN 68F"/>
    <property type="match status" value="1"/>
</dbReference>
<dbReference type="STRING" id="68775.A0A5C3LPP4"/>
<gene>
    <name evidence="5" type="ORF">BDQ12DRAFT_656484</name>
</gene>
<feature type="compositionally biased region" description="Gly residues" evidence="1">
    <location>
        <begin position="530"/>
        <end position="542"/>
    </location>
</feature>
<reference evidence="5 6" key="1">
    <citation type="journal article" date="2019" name="Nat. Ecol. Evol.">
        <title>Megaphylogeny resolves global patterns of mushroom evolution.</title>
        <authorList>
            <person name="Varga T."/>
            <person name="Krizsan K."/>
            <person name="Foldi C."/>
            <person name="Dima B."/>
            <person name="Sanchez-Garcia M."/>
            <person name="Sanchez-Ramirez S."/>
            <person name="Szollosi G.J."/>
            <person name="Szarkandi J.G."/>
            <person name="Papp V."/>
            <person name="Albert L."/>
            <person name="Andreopoulos W."/>
            <person name="Angelini C."/>
            <person name="Antonin V."/>
            <person name="Barry K.W."/>
            <person name="Bougher N.L."/>
            <person name="Buchanan P."/>
            <person name="Buyck B."/>
            <person name="Bense V."/>
            <person name="Catcheside P."/>
            <person name="Chovatia M."/>
            <person name="Cooper J."/>
            <person name="Damon W."/>
            <person name="Desjardin D."/>
            <person name="Finy P."/>
            <person name="Geml J."/>
            <person name="Haridas S."/>
            <person name="Hughes K."/>
            <person name="Justo A."/>
            <person name="Karasinski D."/>
            <person name="Kautmanova I."/>
            <person name="Kiss B."/>
            <person name="Kocsube S."/>
            <person name="Kotiranta H."/>
            <person name="LaButti K.M."/>
            <person name="Lechner B.E."/>
            <person name="Liimatainen K."/>
            <person name="Lipzen A."/>
            <person name="Lukacs Z."/>
            <person name="Mihaltcheva S."/>
            <person name="Morgado L.N."/>
            <person name="Niskanen T."/>
            <person name="Noordeloos M.E."/>
            <person name="Ohm R.A."/>
            <person name="Ortiz-Santana B."/>
            <person name="Ovrebo C."/>
            <person name="Racz N."/>
            <person name="Riley R."/>
            <person name="Savchenko A."/>
            <person name="Shiryaev A."/>
            <person name="Soop K."/>
            <person name="Spirin V."/>
            <person name="Szebenyi C."/>
            <person name="Tomsovsky M."/>
            <person name="Tulloss R.E."/>
            <person name="Uehling J."/>
            <person name="Grigoriev I.V."/>
            <person name="Vagvolgyi C."/>
            <person name="Papp T."/>
            <person name="Martin F.M."/>
            <person name="Miettinen O."/>
            <person name="Hibbett D.S."/>
            <person name="Nagy L.G."/>
        </authorList>
    </citation>
    <scope>NUCLEOTIDE SEQUENCE [LARGE SCALE GENOMIC DNA]</scope>
    <source>
        <strain evidence="5 6">CBS 166.37</strain>
    </source>
</reference>
<dbReference type="InterPro" id="IPR036865">
    <property type="entry name" value="CRAL-TRIO_dom_sf"/>
</dbReference>
<dbReference type="GO" id="GO:0005096">
    <property type="term" value="F:GTPase activator activity"/>
    <property type="evidence" value="ECO:0007669"/>
    <property type="project" value="TreeGrafter"/>
</dbReference>
<feature type="region of interest" description="Disordered" evidence="1">
    <location>
        <begin position="16"/>
        <end position="52"/>
    </location>
</feature>
<dbReference type="GO" id="GO:0005737">
    <property type="term" value="C:cytoplasm"/>
    <property type="evidence" value="ECO:0007669"/>
    <property type="project" value="TreeGrafter"/>
</dbReference>
<feature type="compositionally biased region" description="Low complexity" evidence="1">
    <location>
        <begin position="16"/>
        <end position="25"/>
    </location>
</feature>
<feature type="region of interest" description="Disordered" evidence="1">
    <location>
        <begin position="414"/>
        <end position="433"/>
    </location>
</feature>
<dbReference type="AlphaFoldDB" id="A0A5C3LPP4"/>
<keyword evidence="2" id="KW-1133">Transmembrane helix</keyword>
<dbReference type="Gene3D" id="3.40.525.10">
    <property type="entry name" value="CRAL-TRIO lipid binding domain"/>
    <property type="match status" value="1"/>
</dbReference>
<dbReference type="OrthoDB" id="19923at2759"/>
<evidence type="ECO:0000259" key="4">
    <source>
        <dbReference type="PROSITE" id="PS50238"/>
    </source>
</evidence>